<dbReference type="Gene3D" id="3.40.50.2300">
    <property type="match status" value="1"/>
</dbReference>
<gene>
    <name evidence="2" type="ORF">EWE75_02745</name>
</gene>
<proteinExistence type="predicted"/>
<keyword evidence="3" id="KW-1185">Reference proteome</keyword>
<evidence type="ECO:0000313" key="2">
    <source>
        <dbReference type="EMBL" id="RZF65931.1"/>
    </source>
</evidence>
<dbReference type="EMBL" id="SGIS01000003">
    <property type="protein sequence ID" value="RZF65931.1"/>
    <property type="molecule type" value="Genomic_DNA"/>
</dbReference>
<dbReference type="InterPro" id="IPR036196">
    <property type="entry name" value="Ptyr_pPase_sf"/>
</dbReference>
<dbReference type="AlphaFoldDB" id="A0A4Q6Y0X2"/>
<organism evidence="2 3">
    <name type="scientific">Sphingomonas populi</name>
    <dbReference type="NCBI Taxonomy" id="2484750"/>
    <lineage>
        <taxon>Bacteria</taxon>
        <taxon>Pseudomonadati</taxon>
        <taxon>Pseudomonadota</taxon>
        <taxon>Alphaproteobacteria</taxon>
        <taxon>Sphingomonadales</taxon>
        <taxon>Sphingomonadaceae</taxon>
        <taxon>Sphingomonas</taxon>
    </lineage>
</organism>
<sequence length="117" mass="13171">MKNVLFVCSQNRLRSPTAETVFSNHAAIEVTSAGTKPDADNPLTSELVTWADIIFVMERTHRRKLQQRFRSALQGQRIICLDIPDHYAFMDPALIALLHARVTPHLPKSGPHSSNRV</sequence>
<dbReference type="InterPro" id="IPR023485">
    <property type="entry name" value="Ptyr_pPase"/>
</dbReference>
<dbReference type="OrthoDB" id="7210484at2"/>
<evidence type="ECO:0000259" key="1">
    <source>
        <dbReference type="SMART" id="SM00226"/>
    </source>
</evidence>
<dbReference type="RefSeq" id="WP_130155169.1">
    <property type="nucleotide sequence ID" value="NZ_SGIS01000003.1"/>
</dbReference>
<comment type="caution">
    <text evidence="2">The sequence shown here is derived from an EMBL/GenBank/DDBJ whole genome shotgun (WGS) entry which is preliminary data.</text>
</comment>
<name>A0A4Q6Y0X2_9SPHN</name>
<dbReference type="SUPFAM" id="SSF52788">
    <property type="entry name" value="Phosphotyrosine protein phosphatases I"/>
    <property type="match status" value="1"/>
</dbReference>
<dbReference type="Proteomes" id="UP000292085">
    <property type="component" value="Unassembled WGS sequence"/>
</dbReference>
<evidence type="ECO:0000313" key="3">
    <source>
        <dbReference type="Proteomes" id="UP000292085"/>
    </source>
</evidence>
<dbReference type="Pfam" id="PF01451">
    <property type="entry name" value="LMWPc"/>
    <property type="match status" value="1"/>
</dbReference>
<feature type="domain" description="Phosphotyrosine protein phosphatase I" evidence="1">
    <location>
        <begin position="2"/>
        <end position="108"/>
    </location>
</feature>
<dbReference type="SMART" id="SM00226">
    <property type="entry name" value="LMWPc"/>
    <property type="match status" value="1"/>
</dbReference>
<dbReference type="InterPro" id="IPR016919">
    <property type="entry name" value="UCP029416_PTP"/>
</dbReference>
<accession>A0A4Q6Y0X2</accession>
<dbReference type="PIRSF" id="PIRSF029416">
    <property type="entry name" value="UCP029416_PTP"/>
    <property type="match status" value="1"/>
</dbReference>
<reference evidence="2 3" key="1">
    <citation type="submission" date="2019-02" db="EMBL/GenBank/DDBJ databases">
        <authorList>
            <person name="Li Y."/>
        </authorList>
    </citation>
    <scope>NUCLEOTIDE SEQUENCE [LARGE SCALE GENOMIC DNA]</scope>
    <source>
        <strain evidence="2 3">3-7</strain>
    </source>
</reference>
<protein>
    <submittedName>
        <fullName evidence="2">Phosphotyrosine protein phosphatase</fullName>
    </submittedName>
</protein>